<keyword evidence="9" id="KW-1185">Reference proteome</keyword>
<dbReference type="EC" id="2.7.13.3" evidence="3"/>
<evidence type="ECO:0000256" key="6">
    <source>
        <dbReference type="ARBA" id="ARBA00022777"/>
    </source>
</evidence>
<dbReference type="InterPro" id="IPR004358">
    <property type="entry name" value="Sig_transdc_His_kin-like_C"/>
</dbReference>
<dbReference type="Pfam" id="PF00512">
    <property type="entry name" value="HisKA"/>
    <property type="match status" value="1"/>
</dbReference>
<dbReference type="GO" id="GO:0007234">
    <property type="term" value="P:osmosensory signaling via phosphorelay pathway"/>
    <property type="evidence" value="ECO:0007669"/>
    <property type="project" value="TreeGrafter"/>
</dbReference>
<dbReference type="SMART" id="SM00388">
    <property type="entry name" value="HisKA"/>
    <property type="match status" value="1"/>
</dbReference>
<dbReference type="PRINTS" id="PR00344">
    <property type="entry name" value="BCTRLSENSOR"/>
</dbReference>
<dbReference type="PROSITE" id="PS50109">
    <property type="entry name" value="HIS_KIN"/>
    <property type="match status" value="1"/>
</dbReference>
<protein>
    <recommendedName>
        <fullName evidence="3">histidine kinase</fullName>
        <ecNumber evidence="3">2.7.13.3</ecNumber>
    </recommendedName>
</protein>
<keyword evidence="5" id="KW-0808">Transferase</keyword>
<dbReference type="OrthoDB" id="9808408at2"/>
<evidence type="ECO:0000313" key="8">
    <source>
        <dbReference type="EMBL" id="RRS02372.1"/>
    </source>
</evidence>
<keyword evidence="6" id="KW-0418">Kinase</keyword>
<dbReference type="GO" id="GO:0030295">
    <property type="term" value="F:protein kinase activator activity"/>
    <property type="evidence" value="ECO:0007669"/>
    <property type="project" value="TreeGrafter"/>
</dbReference>
<dbReference type="GO" id="GO:0005886">
    <property type="term" value="C:plasma membrane"/>
    <property type="evidence" value="ECO:0007669"/>
    <property type="project" value="UniProtKB-SubCell"/>
</dbReference>
<dbReference type="Gene3D" id="3.30.450.40">
    <property type="match status" value="1"/>
</dbReference>
<evidence type="ECO:0000256" key="2">
    <source>
        <dbReference type="ARBA" id="ARBA00004429"/>
    </source>
</evidence>
<dbReference type="Gene3D" id="3.30.565.10">
    <property type="entry name" value="Histidine kinase-like ATPase, C-terminal domain"/>
    <property type="match status" value="1"/>
</dbReference>
<dbReference type="InterPro" id="IPR003594">
    <property type="entry name" value="HATPase_dom"/>
</dbReference>
<dbReference type="RefSeq" id="WP_125245099.1">
    <property type="nucleotide sequence ID" value="NZ_RSED01000023.1"/>
</dbReference>
<dbReference type="Pfam" id="PF13185">
    <property type="entry name" value="GAF_2"/>
    <property type="match status" value="1"/>
</dbReference>
<dbReference type="Proteomes" id="UP000269265">
    <property type="component" value="Unassembled WGS sequence"/>
</dbReference>
<feature type="domain" description="Histidine kinase" evidence="7">
    <location>
        <begin position="309"/>
        <end position="525"/>
    </location>
</feature>
<dbReference type="PANTHER" id="PTHR42878:SF15">
    <property type="entry name" value="BACTERIOPHYTOCHROME"/>
    <property type="match status" value="1"/>
</dbReference>
<dbReference type="SUPFAM" id="SSF55781">
    <property type="entry name" value="GAF domain-like"/>
    <property type="match status" value="1"/>
</dbReference>
<dbReference type="AlphaFoldDB" id="A0A426V655"/>
<dbReference type="GO" id="GO:0000155">
    <property type="term" value="F:phosphorelay sensor kinase activity"/>
    <property type="evidence" value="ECO:0007669"/>
    <property type="project" value="InterPro"/>
</dbReference>
<comment type="catalytic activity">
    <reaction evidence="1">
        <text>ATP + protein L-histidine = ADP + protein N-phospho-L-histidine.</text>
        <dbReference type="EC" id="2.7.13.3"/>
    </reaction>
</comment>
<dbReference type="EMBL" id="RSED01000023">
    <property type="protein sequence ID" value="RRS02372.1"/>
    <property type="molecule type" value="Genomic_DNA"/>
</dbReference>
<organism evidence="8 9">
    <name type="scientific">Aquabacterium soli</name>
    <dbReference type="NCBI Taxonomy" id="2493092"/>
    <lineage>
        <taxon>Bacteria</taxon>
        <taxon>Pseudomonadati</taxon>
        <taxon>Pseudomonadota</taxon>
        <taxon>Betaproteobacteria</taxon>
        <taxon>Burkholderiales</taxon>
        <taxon>Aquabacterium</taxon>
    </lineage>
</organism>
<dbReference type="InterPro" id="IPR050351">
    <property type="entry name" value="BphY/WalK/GraS-like"/>
</dbReference>
<reference evidence="8 9" key="1">
    <citation type="submission" date="2018-12" db="EMBL/GenBank/DDBJ databases">
        <title>The whole draft genome of Aquabacterium sp. SJQ9.</title>
        <authorList>
            <person name="Sun L."/>
            <person name="Gao X."/>
            <person name="Chen W."/>
            <person name="Huang K."/>
        </authorList>
    </citation>
    <scope>NUCLEOTIDE SEQUENCE [LARGE SCALE GENOMIC DNA]</scope>
    <source>
        <strain evidence="8 9">SJQ9</strain>
    </source>
</reference>
<dbReference type="CDD" id="cd00082">
    <property type="entry name" value="HisKA"/>
    <property type="match status" value="1"/>
</dbReference>
<evidence type="ECO:0000259" key="7">
    <source>
        <dbReference type="PROSITE" id="PS50109"/>
    </source>
</evidence>
<dbReference type="Gene3D" id="1.10.287.130">
    <property type="match status" value="1"/>
</dbReference>
<dbReference type="SUPFAM" id="SSF55874">
    <property type="entry name" value="ATPase domain of HSP90 chaperone/DNA topoisomerase II/histidine kinase"/>
    <property type="match status" value="1"/>
</dbReference>
<evidence type="ECO:0000256" key="5">
    <source>
        <dbReference type="ARBA" id="ARBA00022679"/>
    </source>
</evidence>
<evidence type="ECO:0000256" key="4">
    <source>
        <dbReference type="ARBA" id="ARBA00022553"/>
    </source>
</evidence>
<dbReference type="InterPro" id="IPR029016">
    <property type="entry name" value="GAF-like_dom_sf"/>
</dbReference>
<dbReference type="InterPro" id="IPR003018">
    <property type="entry name" value="GAF"/>
</dbReference>
<sequence>MQTLHIIHLEDPEAPSALALPQLPPSVQVLTAPDMAAFHSLLQHHQPVGVISPAALWGHDAATLLGGLPGVAGFVLVSDTSKAAQAHQWLDAGALDVIGPQDSTRLRVALHHLRSIIEKARADALLSRRARLVDVVQQLSMTRSLADVMAIVRRAARELSGADGATFVLRDREQCYYADEDAISPLWKGQRFSIRECISGVAMLTRAPVIIEDIYEDPRVPHAAYAVTFVRSLLMVPIRAESPIGAIGTYWAIERHATPEDVELMQALANATALTIENVGFQKDLERRVIERTEDLARTNQELEAFSSSVSHDLRNRLNAILGFSSLLDMQVSPKLDAAQQDYIHTIRDCASQMKHTISDLMTLARAGRQEVDMELIDVSELARQSVADLRKGTALPDAEVLIEPGLTAYGDPGLLRLALDNLLSNAFKYSSKQSRPRVVVGAQSSAPDDQLQLFIQDNGAGFDPRHASRLFQPFVRLHEETDFPGTGLGLTIVRRAIERLGGTIAAESQPGIGTTFHVTLPCQRGVTLDTADTATTLL</sequence>
<dbReference type="PANTHER" id="PTHR42878">
    <property type="entry name" value="TWO-COMPONENT HISTIDINE KINASE"/>
    <property type="match status" value="1"/>
</dbReference>
<evidence type="ECO:0000313" key="9">
    <source>
        <dbReference type="Proteomes" id="UP000269265"/>
    </source>
</evidence>
<proteinExistence type="predicted"/>
<dbReference type="SUPFAM" id="SSF47384">
    <property type="entry name" value="Homodimeric domain of signal transducing histidine kinase"/>
    <property type="match status" value="1"/>
</dbReference>
<keyword evidence="4" id="KW-0597">Phosphoprotein</keyword>
<evidence type="ECO:0000256" key="1">
    <source>
        <dbReference type="ARBA" id="ARBA00000085"/>
    </source>
</evidence>
<dbReference type="InterPro" id="IPR005467">
    <property type="entry name" value="His_kinase_dom"/>
</dbReference>
<gene>
    <name evidence="8" type="ORF">EIP75_20700</name>
</gene>
<dbReference type="Pfam" id="PF02518">
    <property type="entry name" value="HATPase_c"/>
    <property type="match status" value="1"/>
</dbReference>
<comment type="subcellular location">
    <subcellularLocation>
        <location evidence="2">Cell inner membrane</location>
        <topology evidence="2">Multi-pass membrane protein</topology>
    </subcellularLocation>
</comment>
<dbReference type="SMART" id="SM00387">
    <property type="entry name" value="HATPase_c"/>
    <property type="match status" value="1"/>
</dbReference>
<evidence type="ECO:0000256" key="3">
    <source>
        <dbReference type="ARBA" id="ARBA00012438"/>
    </source>
</evidence>
<dbReference type="SMART" id="SM00065">
    <property type="entry name" value="GAF"/>
    <property type="match status" value="1"/>
</dbReference>
<comment type="caution">
    <text evidence="8">The sequence shown here is derived from an EMBL/GenBank/DDBJ whole genome shotgun (WGS) entry which is preliminary data.</text>
</comment>
<accession>A0A426V655</accession>
<dbReference type="FunFam" id="3.30.565.10:FF:000006">
    <property type="entry name" value="Sensor histidine kinase WalK"/>
    <property type="match status" value="1"/>
</dbReference>
<name>A0A426V655_9BURK</name>
<dbReference type="InterPro" id="IPR003661">
    <property type="entry name" value="HisK_dim/P_dom"/>
</dbReference>
<dbReference type="InterPro" id="IPR036890">
    <property type="entry name" value="HATPase_C_sf"/>
</dbReference>
<dbReference type="GO" id="GO:0000156">
    <property type="term" value="F:phosphorelay response regulator activity"/>
    <property type="evidence" value="ECO:0007669"/>
    <property type="project" value="TreeGrafter"/>
</dbReference>
<dbReference type="InterPro" id="IPR036097">
    <property type="entry name" value="HisK_dim/P_sf"/>
</dbReference>